<organism evidence="2 3">
    <name type="scientific">Neogobius melanostomus</name>
    <name type="common">round goby</name>
    <dbReference type="NCBI Taxonomy" id="47308"/>
    <lineage>
        <taxon>Eukaryota</taxon>
        <taxon>Metazoa</taxon>
        <taxon>Chordata</taxon>
        <taxon>Craniata</taxon>
        <taxon>Vertebrata</taxon>
        <taxon>Euteleostomi</taxon>
        <taxon>Actinopterygii</taxon>
        <taxon>Neopterygii</taxon>
        <taxon>Teleostei</taxon>
        <taxon>Neoteleostei</taxon>
        <taxon>Acanthomorphata</taxon>
        <taxon>Gobiaria</taxon>
        <taxon>Gobiiformes</taxon>
        <taxon>Gobioidei</taxon>
        <taxon>Gobiidae</taxon>
        <taxon>Benthophilinae</taxon>
        <taxon>Neogobiini</taxon>
        <taxon>Neogobius</taxon>
    </lineage>
</organism>
<proteinExistence type="predicted"/>
<feature type="transmembrane region" description="Helical" evidence="1">
    <location>
        <begin position="6"/>
        <end position="23"/>
    </location>
</feature>
<protein>
    <submittedName>
        <fullName evidence="2">Uncharacterized protein</fullName>
    </submittedName>
</protein>
<sequence length="123" mass="13937">SIICYYLLLFVSVTLYFVTRYFCKTFLSTLNQRSALIGPQCSSSLRLVYEALQGAGNVFDLHQPDLGVGGVSWDDGKLDNFQNVLYQLLEHRCFSERVSSGQLEPYFSDVTALLNKQLSLMLH</sequence>
<evidence type="ECO:0000256" key="1">
    <source>
        <dbReference type="SAM" id="Phobius"/>
    </source>
</evidence>
<name>A0A8C6V0K4_9GOBI</name>
<evidence type="ECO:0000313" key="2">
    <source>
        <dbReference type="Ensembl" id="ENSNMLP00000042915.1"/>
    </source>
</evidence>
<accession>A0A8C6V0K4</accession>
<dbReference type="Ensembl" id="ENSNMLT00000047656.1">
    <property type="protein sequence ID" value="ENSNMLP00000042915.1"/>
    <property type="gene ID" value="ENSNMLG00000026110.1"/>
</dbReference>
<dbReference type="AlphaFoldDB" id="A0A8C6V0K4"/>
<keyword evidence="1" id="KW-0472">Membrane</keyword>
<keyword evidence="1" id="KW-0812">Transmembrane</keyword>
<keyword evidence="1" id="KW-1133">Transmembrane helix</keyword>
<keyword evidence="3" id="KW-1185">Reference proteome</keyword>
<evidence type="ECO:0000313" key="3">
    <source>
        <dbReference type="Proteomes" id="UP000694523"/>
    </source>
</evidence>
<reference evidence="2" key="2">
    <citation type="submission" date="2025-09" db="UniProtKB">
        <authorList>
            <consortium name="Ensembl"/>
        </authorList>
    </citation>
    <scope>IDENTIFICATION</scope>
</reference>
<reference evidence="2" key="1">
    <citation type="submission" date="2025-08" db="UniProtKB">
        <authorList>
            <consortium name="Ensembl"/>
        </authorList>
    </citation>
    <scope>IDENTIFICATION</scope>
</reference>
<dbReference type="Proteomes" id="UP000694523">
    <property type="component" value="Unplaced"/>
</dbReference>
<dbReference type="Gene3D" id="1.20.1250.10">
    <property type="match status" value="1"/>
</dbReference>
<dbReference type="InterPro" id="IPR009079">
    <property type="entry name" value="4_helix_cytokine-like_core"/>
</dbReference>